<evidence type="ECO:0000256" key="17">
    <source>
        <dbReference type="ARBA" id="ARBA00046271"/>
    </source>
</evidence>
<evidence type="ECO:0000256" key="5">
    <source>
        <dbReference type="ARBA" id="ARBA00022598"/>
    </source>
</evidence>
<evidence type="ECO:0000313" key="25">
    <source>
        <dbReference type="EMBL" id="JAG36417.1"/>
    </source>
</evidence>
<evidence type="ECO:0000256" key="6">
    <source>
        <dbReference type="ARBA" id="ARBA00022692"/>
    </source>
</evidence>
<feature type="domain" description="AMP-dependent synthetase/ligase" evidence="23">
    <location>
        <begin position="83"/>
        <end position="399"/>
    </location>
</feature>
<evidence type="ECO:0000256" key="16">
    <source>
        <dbReference type="ARBA" id="ARBA00041297"/>
    </source>
</evidence>
<keyword evidence="5" id="KW-0436">Ligase</keyword>
<sequence>MNLNSLFLPASIPVLIGVLIYFIGFKWVFLTTVPLLIVWKRRRIFIILRTLPRDIRFVYRIGRIITRTKRHEKTNMNVVSIFRQKLALDPDRPIYLFGESVWTRQDVEEYSNRVANIFNETGFKKSDVIGLMMSNRPEFICTWLGLAKLGIVTALINTNLRGMSLKHCIKSAECKAIIFSDDMKDVVMEALEDIEKYQSGGTITDDKVKDFDNLLQQMSTDCPEPKDPIMYTDKLLYIFTSGTTGLPKAAILPHSRYILAAMATMSLMNVQQSDIIYNPLPLYHTAGGGLGAGPALLEGIKTVLRVKFSASSYITDCIKYKCTIGQYIGEMCRYMLAVAPKPTDTEHNLKFMIGNGLRPAIWGAFVRRFEIPCVTEVYGATEGNVNIANLDNKIGAVGCLPQFLPRSLFPMAIIRINPETDEPVRGPDGLCIRCEIDEPGMFVGLIKNNDPSRQFHGYVNKAETKKKVIQDVFKKGDSAFVSGDLMVMDELGYIYFKDRSGDTFRWKGENVATSEVEAVVATVAGLRDCTVYGVKVGDLDGKAGMAALVDPKEELNFEVFALALDKSLPPYARPIFLRILNSIELTGTFKMKKVTLQTQGFDPNEIKDKLYFRRGPTYVPLTPEVYSSILDGTVKI</sequence>
<dbReference type="EC" id="6.2.1.3" evidence="14"/>
<keyword evidence="4" id="KW-1003">Cell membrane</keyword>
<evidence type="ECO:0000313" key="26">
    <source>
        <dbReference type="EMBL" id="JAG40709.1"/>
    </source>
</evidence>
<gene>
    <name evidence="26" type="primary">Slc27a4_0</name>
    <name evidence="25" type="synonym">Slc27a4_2</name>
    <name evidence="25" type="ORF">CM83_86137</name>
    <name evidence="26" type="ORF">CM83_86139</name>
</gene>
<dbReference type="PANTHER" id="PTHR43107">
    <property type="entry name" value="LONG-CHAIN FATTY ACID TRANSPORT PROTEIN"/>
    <property type="match status" value="1"/>
</dbReference>
<dbReference type="InterPro" id="IPR000873">
    <property type="entry name" value="AMP-dep_synth/lig_dom"/>
</dbReference>
<dbReference type="GO" id="GO:0005524">
    <property type="term" value="F:ATP binding"/>
    <property type="evidence" value="ECO:0007669"/>
    <property type="project" value="UniProtKB-KW"/>
</dbReference>
<evidence type="ECO:0000256" key="15">
    <source>
        <dbReference type="ARBA" id="ARBA00036527"/>
    </source>
</evidence>
<dbReference type="FunFam" id="3.40.50.12780:FF:000019">
    <property type="entry name" value="Long-chain fatty acid transporter"/>
    <property type="match status" value="1"/>
</dbReference>
<feature type="domain" description="AMP-binding enzyme C-terminal" evidence="24">
    <location>
        <begin position="515"/>
        <end position="590"/>
    </location>
</feature>
<keyword evidence="6 22" id="KW-0812">Transmembrane</keyword>
<keyword evidence="11" id="KW-0445">Lipid transport</keyword>
<evidence type="ECO:0000256" key="21">
    <source>
        <dbReference type="ARBA" id="ARBA00078285"/>
    </source>
</evidence>
<dbReference type="Gene3D" id="3.40.50.12780">
    <property type="entry name" value="N-terminal domain of ligase-like"/>
    <property type="match status" value="1"/>
</dbReference>
<dbReference type="PANTHER" id="PTHR43107:SF21">
    <property type="entry name" value="FATTY ACID TRANSPORT PROTEIN 1, ISOFORM F-RELATED"/>
    <property type="match status" value="1"/>
</dbReference>
<evidence type="ECO:0000256" key="8">
    <source>
        <dbReference type="ARBA" id="ARBA00022832"/>
    </source>
</evidence>
<proteinExistence type="inferred from homology"/>
<keyword evidence="9" id="KW-0067">ATP-binding</keyword>
<evidence type="ECO:0000256" key="12">
    <source>
        <dbReference type="ARBA" id="ARBA00023136"/>
    </source>
</evidence>
<protein>
    <recommendedName>
        <fullName evidence="20">Very long-chain fatty acid transport protein</fullName>
        <ecNumber evidence="14">6.2.1.3</ecNumber>
    </recommendedName>
    <alternativeName>
        <fullName evidence="16">Long-chain-fatty-acid--CoA ligase</fullName>
    </alternativeName>
    <alternativeName>
        <fullName evidence="21">Very-long-chain acyl-CoA synthetase</fullName>
    </alternativeName>
</protein>
<dbReference type="GO" id="GO:0044539">
    <property type="term" value="P:long-chain fatty acid import into cell"/>
    <property type="evidence" value="ECO:0007669"/>
    <property type="project" value="TreeGrafter"/>
</dbReference>
<dbReference type="InterPro" id="IPR025110">
    <property type="entry name" value="AMP-bd_C"/>
</dbReference>
<evidence type="ECO:0000256" key="13">
    <source>
        <dbReference type="ARBA" id="ARBA00023140"/>
    </source>
</evidence>
<evidence type="ECO:0000259" key="24">
    <source>
        <dbReference type="Pfam" id="PF13193"/>
    </source>
</evidence>
<dbReference type="Gene3D" id="3.30.300.30">
    <property type="match status" value="1"/>
</dbReference>
<reference evidence="26" key="2">
    <citation type="submission" date="2014-07" db="EMBL/GenBank/DDBJ databases">
        <authorList>
            <person name="Hull J."/>
        </authorList>
    </citation>
    <scope>NUCLEOTIDE SEQUENCE</scope>
</reference>
<dbReference type="PROSITE" id="PS00455">
    <property type="entry name" value="AMP_BINDING"/>
    <property type="match status" value="1"/>
</dbReference>
<comment type="catalytic activity">
    <reaction evidence="18">
        <text>tetracosanoate + ATP + CoA = tetracosanoyl-CoA + AMP + diphosphate</text>
        <dbReference type="Rhea" id="RHEA:33639"/>
        <dbReference type="ChEBI" id="CHEBI:30616"/>
        <dbReference type="ChEBI" id="CHEBI:31014"/>
        <dbReference type="ChEBI" id="CHEBI:33019"/>
        <dbReference type="ChEBI" id="CHEBI:57287"/>
        <dbReference type="ChEBI" id="CHEBI:65052"/>
        <dbReference type="ChEBI" id="CHEBI:456215"/>
    </reaction>
    <physiologicalReaction direction="left-to-right" evidence="18">
        <dbReference type="Rhea" id="RHEA:33640"/>
    </physiologicalReaction>
</comment>
<evidence type="ECO:0000259" key="23">
    <source>
        <dbReference type="Pfam" id="PF00501"/>
    </source>
</evidence>
<evidence type="ECO:0000256" key="3">
    <source>
        <dbReference type="ARBA" id="ARBA00022448"/>
    </source>
</evidence>
<dbReference type="GO" id="GO:0005886">
    <property type="term" value="C:plasma membrane"/>
    <property type="evidence" value="ECO:0007669"/>
    <property type="project" value="UniProtKB-SubCell"/>
</dbReference>
<dbReference type="Pfam" id="PF00501">
    <property type="entry name" value="AMP-binding"/>
    <property type="match status" value="1"/>
</dbReference>
<dbReference type="InterPro" id="IPR020845">
    <property type="entry name" value="AMP-binding_CS"/>
</dbReference>
<dbReference type="SUPFAM" id="SSF56801">
    <property type="entry name" value="Acetyl-CoA synthetase-like"/>
    <property type="match status" value="1"/>
</dbReference>
<keyword evidence="7" id="KW-0547">Nucleotide-binding</keyword>
<dbReference type="GO" id="GO:0005778">
    <property type="term" value="C:peroxisomal membrane"/>
    <property type="evidence" value="ECO:0007669"/>
    <property type="project" value="UniProtKB-SubCell"/>
</dbReference>
<dbReference type="InterPro" id="IPR045851">
    <property type="entry name" value="AMP-bd_C_sf"/>
</dbReference>
<dbReference type="GO" id="GO:0004467">
    <property type="term" value="F:long-chain fatty acid-CoA ligase activity"/>
    <property type="evidence" value="ECO:0007669"/>
    <property type="project" value="UniProtKB-EC"/>
</dbReference>
<keyword evidence="8" id="KW-0443">Lipid metabolism</keyword>
<dbReference type="GO" id="GO:0005324">
    <property type="term" value="F:long-chain fatty acid transmembrane transporter activity"/>
    <property type="evidence" value="ECO:0007669"/>
    <property type="project" value="TreeGrafter"/>
</dbReference>
<evidence type="ECO:0000256" key="19">
    <source>
        <dbReference type="ARBA" id="ARBA00060276"/>
    </source>
</evidence>
<keyword evidence="13" id="KW-0576">Peroxisome</keyword>
<evidence type="ECO:0000256" key="14">
    <source>
        <dbReference type="ARBA" id="ARBA00026121"/>
    </source>
</evidence>
<keyword evidence="8" id="KW-0276">Fatty acid metabolism</keyword>
<feature type="transmembrane region" description="Helical" evidence="22">
    <location>
        <begin position="139"/>
        <end position="156"/>
    </location>
</feature>
<comment type="subcellular location">
    <subcellularLocation>
        <location evidence="1">Cell membrane</location>
        <topology evidence="1">Multi-pass membrane protein</topology>
    </subcellularLocation>
    <subcellularLocation>
        <location evidence="17">Peroxisome membrane</location>
    </subcellularLocation>
</comment>
<dbReference type="FunFam" id="3.30.300.30:FF:000002">
    <property type="entry name" value="Long-chain fatty acid transport protein 1"/>
    <property type="match status" value="1"/>
</dbReference>
<evidence type="ECO:0000256" key="22">
    <source>
        <dbReference type="SAM" id="Phobius"/>
    </source>
</evidence>
<dbReference type="AlphaFoldDB" id="A0A0A9Z8E8"/>
<evidence type="ECO:0000256" key="11">
    <source>
        <dbReference type="ARBA" id="ARBA00023055"/>
    </source>
</evidence>
<comment type="similarity">
    <text evidence="2">Belongs to the ATP-dependent AMP-binding enzyme family.</text>
</comment>
<evidence type="ECO:0000256" key="9">
    <source>
        <dbReference type="ARBA" id="ARBA00022840"/>
    </source>
</evidence>
<dbReference type="EMBL" id="GBHO01002895">
    <property type="protein sequence ID" value="JAG40709.1"/>
    <property type="molecule type" value="Transcribed_RNA"/>
</dbReference>
<reference evidence="26" key="1">
    <citation type="journal article" date="2014" name="PLoS ONE">
        <title>Transcriptome-Based Identification of ABC Transporters in the Western Tarnished Plant Bug Lygus hesperus.</title>
        <authorList>
            <person name="Hull J.J."/>
            <person name="Chaney K."/>
            <person name="Geib S.M."/>
            <person name="Fabrick J.A."/>
            <person name="Brent C.S."/>
            <person name="Walsh D."/>
            <person name="Lavine L.C."/>
        </authorList>
    </citation>
    <scope>NUCLEOTIDE SEQUENCE</scope>
</reference>
<evidence type="ECO:0000256" key="2">
    <source>
        <dbReference type="ARBA" id="ARBA00006432"/>
    </source>
</evidence>
<evidence type="ECO:0000256" key="18">
    <source>
        <dbReference type="ARBA" id="ARBA00048666"/>
    </source>
</evidence>
<keyword evidence="3" id="KW-0813">Transport</keyword>
<dbReference type="EMBL" id="GBHO01007187">
    <property type="protein sequence ID" value="JAG36417.1"/>
    <property type="molecule type" value="Transcribed_RNA"/>
</dbReference>
<dbReference type="Pfam" id="PF13193">
    <property type="entry name" value="AMP-binding_C"/>
    <property type="match status" value="1"/>
</dbReference>
<dbReference type="GO" id="GO:0005789">
    <property type="term" value="C:endoplasmic reticulum membrane"/>
    <property type="evidence" value="ECO:0007669"/>
    <property type="project" value="TreeGrafter"/>
</dbReference>
<feature type="transmembrane region" description="Helical" evidence="22">
    <location>
        <begin position="12"/>
        <end position="39"/>
    </location>
</feature>
<keyword evidence="10 22" id="KW-1133">Transmembrane helix</keyword>
<keyword evidence="12 22" id="KW-0472">Membrane</keyword>
<dbReference type="NCBIfam" id="NF006134">
    <property type="entry name" value="PRK08279.1"/>
    <property type="match status" value="1"/>
</dbReference>
<comment type="catalytic activity">
    <reaction evidence="15">
        <text>a very long-chain fatty acid + ATP + CoA = a very long-chain fatty acyl-CoA + AMP + diphosphate</text>
        <dbReference type="Rhea" id="RHEA:54536"/>
        <dbReference type="ChEBI" id="CHEBI:30616"/>
        <dbReference type="ChEBI" id="CHEBI:33019"/>
        <dbReference type="ChEBI" id="CHEBI:57287"/>
        <dbReference type="ChEBI" id="CHEBI:58950"/>
        <dbReference type="ChEBI" id="CHEBI:138261"/>
        <dbReference type="ChEBI" id="CHEBI:456215"/>
    </reaction>
    <physiologicalReaction direction="left-to-right" evidence="15">
        <dbReference type="Rhea" id="RHEA:54537"/>
    </physiologicalReaction>
</comment>
<evidence type="ECO:0000256" key="10">
    <source>
        <dbReference type="ARBA" id="ARBA00022989"/>
    </source>
</evidence>
<comment type="function">
    <text evidence="19">Acyl-CoA synthetase required for both the import of long chain fatty acids (LCFAs) (C14-C18) and the activation very long chain fatty acids (VLCFAs) (C20-C26) by esterification of the fatty acids into metabolically active CoA-thioesters for subsequent degradation or incorporation into phospholipids. The transport and fatty acyl-CoA synthetase activities are genetically separable and are thus independent activities. Esterifies VLCFAs in the peroxisome matrix. The VLCFAs are actively transported into peroxisomes by a PXA1-PXA2 heterodimeric transporter in the peroxisomal membrane.</text>
</comment>
<organism evidence="26">
    <name type="scientific">Lygus hesperus</name>
    <name type="common">Western plant bug</name>
    <dbReference type="NCBI Taxonomy" id="30085"/>
    <lineage>
        <taxon>Eukaryota</taxon>
        <taxon>Metazoa</taxon>
        <taxon>Ecdysozoa</taxon>
        <taxon>Arthropoda</taxon>
        <taxon>Hexapoda</taxon>
        <taxon>Insecta</taxon>
        <taxon>Pterygota</taxon>
        <taxon>Neoptera</taxon>
        <taxon>Paraneoptera</taxon>
        <taxon>Hemiptera</taxon>
        <taxon>Heteroptera</taxon>
        <taxon>Panheteroptera</taxon>
        <taxon>Cimicomorpha</taxon>
        <taxon>Miridae</taxon>
        <taxon>Mirini</taxon>
        <taxon>Lygus</taxon>
    </lineage>
</organism>
<name>A0A0A9Z8E8_LYGHE</name>
<evidence type="ECO:0000256" key="20">
    <source>
        <dbReference type="ARBA" id="ARBA00068795"/>
    </source>
</evidence>
<accession>A0A0A9Z8E8</accession>
<evidence type="ECO:0000256" key="7">
    <source>
        <dbReference type="ARBA" id="ARBA00022741"/>
    </source>
</evidence>
<dbReference type="InterPro" id="IPR042099">
    <property type="entry name" value="ANL_N_sf"/>
</dbReference>
<evidence type="ECO:0000256" key="4">
    <source>
        <dbReference type="ARBA" id="ARBA00022475"/>
    </source>
</evidence>
<evidence type="ECO:0000256" key="1">
    <source>
        <dbReference type="ARBA" id="ARBA00004651"/>
    </source>
</evidence>